<gene>
    <name evidence="1" type="ORF">MIU77_18885</name>
</gene>
<accession>A0ABY3U483</accession>
<sequence length="86" mass="8635">MSTELLSHGVVGVLLALQVAHRLALAAAQGEQLSVEEAARRIAGKQQGLATAAAAAYRDITTPCAGARSGSSIHITAWAGGGRDVG</sequence>
<dbReference type="Proteomes" id="UP001055200">
    <property type="component" value="Plasmid unnamed"/>
</dbReference>
<reference evidence="1" key="1">
    <citation type="submission" date="2022-08" db="EMBL/GenBank/DDBJ databases">
        <title>Complete genome sequence of 14 non-tuberculosis mycobacteria type-strains.</title>
        <authorList>
            <person name="Igarashi Y."/>
            <person name="Osugi A."/>
            <person name="Mitarai S."/>
        </authorList>
    </citation>
    <scope>NUCLEOTIDE SEQUENCE</scope>
    <source>
        <strain evidence="1">DSM 45575</strain>
    </source>
</reference>
<dbReference type="EMBL" id="CP092366">
    <property type="protein sequence ID" value="ULN54796.1"/>
    <property type="molecule type" value="Genomic_DNA"/>
</dbReference>
<name>A0ABY3U483_9MYCO</name>
<evidence type="ECO:0000313" key="2">
    <source>
        <dbReference type="Proteomes" id="UP001055200"/>
    </source>
</evidence>
<protein>
    <recommendedName>
        <fullName evidence="3">Histidine kinase</fullName>
    </recommendedName>
</protein>
<proteinExistence type="predicted"/>
<keyword evidence="1" id="KW-0614">Plasmid</keyword>
<evidence type="ECO:0000313" key="1">
    <source>
        <dbReference type="EMBL" id="ULN54796.1"/>
    </source>
</evidence>
<keyword evidence="2" id="KW-1185">Reference proteome</keyword>
<evidence type="ECO:0008006" key="3">
    <source>
        <dbReference type="Google" id="ProtNLM"/>
    </source>
</evidence>
<dbReference type="RefSeq" id="WP_240172984.1">
    <property type="nucleotide sequence ID" value="NZ_CP092366.2"/>
</dbReference>
<organism evidence="1 2">
    <name type="scientific">Mycolicibacillus parakoreensis</name>
    <dbReference type="NCBI Taxonomy" id="1069221"/>
    <lineage>
        <taxon>Bacteria</taxon>
        <taxon>Bacillati</taxon>
        <taxon>Actinomycetota</taxon>
        <taxon>Actinomycetes</taxon>
        <taxon>Mycobacteriales</taxon>
        <taxon>Mycobacteriaceae</taxon>
        <taxon>Mycolicibacillus</taxon>
    </lineage>
</organism>
<geneLocation type="plasmid" evidence="1 2">
    <name>unnamed</name>
</geneLocation>